<evidence type="ECO:0008006" key="9">
    <source>
        <dbReference type="Google" id="ProtNLM"/>
    </source>
</evidence>
<dbReference type="InterPro" id="IPR036388">
    <property type="entry name" value="WH-like_DNA-bd_sf"/>
</dbReference>
<accession>A0A147KA78</accession>
<dbReference type="EMBL" id="LDYG01000021">
    <property type="protein sequence ID" value="KUP07602.1"/>
    <property type="molecule type" value="Genomic_DNA"/>
</dbReference>
<dbReference type="InterPro" id="IPR014284">
    <property type="entry name" value="RNA_pol_sigma-70_dom"/>
</dbReference>
<dbReference type="GO" id="GO:0016987">
    <property type="term" value="F:sigma factor activity"/>
    <property type="evidence" value="ECO:0007669"/>
    <property type="project" value="UniProtKB-KW"/>
</dbReference>
<dbReference type="OrthoDB" id="9783788at2"/>
<evidence type="ECO:0000259" key="5">
    <source>
        <dbReference type="Pfam" id="PF04542"/>
    </source>
</evidence>
<dbReference type="NCBIfam" id="TIGR02937">
    <property type="entry name" value="sigma70-ECF"/>
    <property type="match status" value="1"/>
</dbReference>
<dbReference type="AlphaFoldDB" id="A0A147KA78"/>
<feature type="domain" description="RNA polymerase sigma-70 region 2" evidence="5">
    <location>
        <begin position="12"/>
        <end position="75"/>
    </location>
</feature>
<dbReference type="GO" id="GO:0003677">
    <property type="term" value="F:DNA binding"/>
    <property type="evidence" value="ECO:0007669"/>
    <property type="project" value="UniProtKB-KW"/>
</dbReference>
<dbReference type="Pfam" id="PF04545">
    <property type="entry name" value="Sigma70_r4"/>
    <property type="match status" value="1"/>
</dbReference>
<evidence type="ECO:0000256" key="3">
    <source>
        <dbReference type="ARBA" id="ARBA00023125"/>
    </source>
</evidence>
<keyword evidence="1" id="KW-0805">Transcription regulation</keyword>
<dbReference type="Gene3D" id="1.10.1740.10">
    <property type="match status" value="1"/>
</dbReference>
<dbReference type="PATRIC" id="fig|1150625.3.peg.1068"/>
<dbReference type="InterPro" id="IPR013325">
    <property type="entry name" value="RNA_pol_sigma_r2"/>
</dbReference>
<evidence type="ECO:0000256" key="1">
    <source>
        <dbReference type="ARBA" id="ARBA00023015"/>
    </source>
</evidence>
<dbReference type="GO" id="GO:0006352">
    <property type="term" value="P:DNA-templated transcription initiation"/>
    <property type="evidence" value="ECO:0007669"/>
    <property type="project" value="InterPro"/>
</dbReference>
<protein>
    <recommendedName>
        <fullName evidence="9">RNA polymerase sigma-70 region 2 domain-containing protein</fullName>
    </recommendedName>
</protein>
<name>A0A147KA78_9BACI</name>
<dbReference type="PANTHER" id="PTHR30385">
    <property type="entry name" value="SIGMA FACTOR F FLAGELLAR"/>
    <property type="match status" value="1"/>
</dbReference>
<evidence type="ECO:0000256" key="2">
    <source>
        <dbReference type="ARBA" id="ARBA00023082"/>
    </source>
</evidence>
<dbReference type="SUPFAM" id="SSF88659">
    <property type="entry name" value="Sigma3 and sigma4 domains of RNA polymerase sigma factors"/>
    <property type="match status" value="1"/>
</dbReference>
<feature type="domain" description="RNA polymerase sigma-70 region 4" evidence="6">
    <location>
        <begin position="111"/>
        <end position="158"/>
    </location>
</feature>
<gene>
    <name evidence="7" type="ORF">Q75_05080</name>
</gene>
<dbReference type="SUPFAM" id="SSF88946">
    <property type="entry name" value="Sigma2 domain of RNA polymerase sigma factors"/>
    <property type="match status" value="1"/>
</dbReference>
<dbReference type="RefSeq" id="WP_059350627.1">
    <property type="nucleotide sequence ID" value="NZ_LDYG01000021.1"/>
</dbReference>
<dbReference type="InterPro" id="IPR013324">
    <property type="entry name" value="RNA_pol_sigma_r3/r4-like"/>
</dbReference>
<organism evidence="7 8">
    <name type="scientific">Bacillus coahuilensis p1.1.43</name>
    <dbReference type="NCBI Taxonomy" id="1150625"/>
    <lineage>
        <taxon>Bacteria</taxon>
        <taxon>Bacillati</taxon>
        <taxon>Bacillota</taxon>
        <taxon>Bacilli</taxon>
        <taxon>Bacillales</taxon>
        <taxon>Bacillaceae</taxon>
        <taxon>Bacillus</taxon>
    </lineage>
</organism>
<evidence type="ECO:0000259" key="6">
    <source>
        <dbReference type="Pfam" id="PF04545"/>
    </source>
</evidence>
<evidence type="ECO:0000256" key="4">
    <source>
        <dbReference type="ARBA" id="ARBA00023163"/>
    </source>
</evidence>
<dbReference type="InterPro" id="IPR007630">
    <property type="entry name" value="RNA_pol_sigma70_r4"/>
</dbReference>
<keyword evidence="3" id="KW-0238">DNA-binding</keyword>
<evidence type="ECO:0000313" key="7">
    <source>
        <dbReference type="EMBL" id="KUP07602.1"/>
    </source>
</evidence>
<sequence length="166" mass="19787">MNQNDFLFEKAVEKYSNMIFHVMKKLHVYQNREDYHQIGLTAIWKAMETYNQERGEFAPYLYVTMMGMMKTQIRRDIKEKEVENLVSPDEILEGSYDQHVLETELVEGYCAHLSPKEKLYIHYVFVEQLDHQTIAEKHKVSLSAVKNWKAGAFRKLRKELRQHSKS</sequence>
<keyword evidence="8" id="KW-1185">Reference proteome</keyword>
<comment type="caution">
    <text evidence="7">The sequence shown here is derived from an EMBL/GenBank/DDBJ whole genome shotgun (WGS) entry which is preliminary data.</text>
</comment>
<dbReference type="Pfam" id="PF04542">
    <property type="entry name" value="Sigma70_r2"/>
    <property type="match status" value="1"/>
</dbReference>
<proteinExistence type="predicted"/>
<keyword evidence="4" id="KW-0804">Transcription</keyword>
<evidence type="ECO:0000313" key="8">
    <source>
        <dbReference type="Proteomes" id="UP000074108"/>
    </source>
</evidence>
<dbReference type="InterPro" id="IPR007627">
    <property type="entry name" value="RNA_pol_sigma70_r2"/>
</dbReference>
<dbReference type="Proteomes" id="UP000074108">
    <property type="component" value="Unassembled WGS sequence"/>
</dbReference>
<keyword evidence="2" id="KW-0731">Sigma factor</keyword>
<dbReference type="Gene3D" id="1.10.10.10">
    <property type="entry name" value="Winged helix-like DNA-binding domain superfamily/Winged helix DNA-binding domain"/>
    <property type="match status" value="1"/>
</dbReference>
<reference evidence="7 8" key="1">
    <citation type="journal article" date="2016" name="Front. Microbiol.">
        <title>Microevolution Analysis of Bacillus coahuilensis Unveils Differences in Phosphorus Acquisition Strategies and Their Regulation.</title>
        <authorList>
            <person name="Gomez-Lunar Z."/>
            <person name="Hernandez-Gonzalez I."/>
            <person name="Rodriguez-Torres M.D."/>
            <person name="Souza V."/>
            <person name="Olmedo-Alvarez G."/>
        </authorList>
    </citation>
    <scope>NUCLEOTIDE SEQUENCE [LARGE SCALE GENOMIC DNA]</scope>
    <source>
        <strain evidence="8">p1.1.43</strain>
    </source>
</reference>
<dbReference type="STRING" id="1150625.Q75_05080"/>